<organism evidence="1 2">
    <name type="scientific">Marininema mesophilum</name>
    <dbReference type="NCBI Taxonomy" id="1048340"/>
    <lineage>
        <taxon>Bacteria</taxon>
        <taxon>Bacillati</taxon>
        <taxon>Bacillota</taxon>
        <taxon>Bacilli</taxon>
        <taxon>Bacillales</taxon>
        <taxon>Thermoactinomycetaceae</taxon>
        <taxon>Marininema</taxon>
    </lineage>
</organism>
<evidence type="ECO:0000313" key="1">
    <source>
        <dbReference type="EMBL" id="SDX06750.1"/>
    </source>
</evidence>
<dbReference type="OrthoDB" id="7869153at2"/>
<sequence>MAKILGSHPEIAKYTPITRLFNRPTLVQMVQRFPMIYLKPSAGFESRGILRVTAKKIGYEICDIYENQTHAPSFPSLYQTLLPIVKEKKYIIQQGIHSDDDNGAHFDIRVQLFYIQGKWTIGGVVARVASLDGIIAAFPDEGATLPLPRFIHQHLSCYRPAIPIMQEIKNVALKATTIVAKDIPNRKSMAVDLGLDRDKKIWILEVNHVVPSFFHFKLVDKKYYHRLRALKKSAYQST</sequence>
<reference evidence="1 2" key="1">
    <citation type="submission" date="2016-10" db="EMBL/GenBank/DDBJ databases">
        <authorList>
            <person name="de Groot N.N."/>
        </authorList>
    </citation>
    <scope>NUCLEOTIDE SEQUENCE [LARGE SCALE GENOMIC DNA]</scope>
    <source>
        <strain evidence="1 2">DSM 45610</strain>
    </source>
</reference>
<evidence type="ECO:0000313" key="2">
    <source>
        <dbReference type="Proteomes" id="UP000198534"/>
    </source>
</evidence>
<dbReference type="InterPro" id="IPR026838">
    <property type="entry name" value="YheC/D"/>
</dbReference>
<dbReference type="Proteomes" id="UP000198534">
    <property type="component" value="Unassembled WGS sequence"/>
</dbReference>
<dbReference type="AlphaFoldDB" id="A0A1H2YNU8"/>
<dbReference type="EMBL" id="FNNQ01000009">
    <property type="protein sequence ID" value="SDX06750.1"/>
    <property type="molecule type" value="Genomic_DNA"/>
</dbReference>
<accession>A0A1H2YNU8</accession>
<dbReference type="SUPFAM" id="SSF56059">
    <property type="entry name" value="Glutathione synthetase ATP-binding domain-like"/>
    <property type="match status" value="1"/>
</dbReference>
<dbReference type="STRING" id="1048340.SAMN05444487_109141"/>
<protein>
    <submittedName>
        <fullName evidence="1">YheC/D like ATP-grasp</fullName>
    </submittedName>
</protein>
<dbReference type="Pfam" id="PF14398">
    <property type="entry name" value="ATPgrasp_YheCD"/>
    <property type="match status" value="1"/>
</dbReference>
<keyword evidence="2" id="KW-1185">Reference proteome</keyword>
<gene>
    <name evidence="1" type="ORF">SAMN05444487_109141</name>
</gene>
<dbReference type="RefSeq" id="WP_091740266.1">
    <property type="nucleotide sequence ID" value="NZ_FNNQ01000009.1"/>
</dbReference>
<proteinExistence type="predicted"/>
<name>A0A1H2YNU8_9BACL</name>